<sequence>MTDASDALDVERAATQLLGATAGWQEPAGYPDSLALCAIDSVYSLQSPYSATVRVLDRYRVARRRQGGDPERDGASELLAAVDDAGGPAVAAEVLFGNRGKAPGTRSARLKSEALAEAVGRLREIGIETAEALSGADEAAARRAWCVRGLGAVSWDYVLMLAGVQGVKADTMVRRFVTAAVGASVLVSKERAESAVKAAASRLGATERALDHAIWLHQRRQPAA</sequence>
<dbReference type="EMBL" id="SGWX01000001">
    <property type="protein sequence ID" value="RZS60710.1"/>
    <property type="molecule type" value="Genomic_DNA"/>
</dbReference>
<organism evidence="1 2">
    <name type="scientific">Xylanimonas ulmi</name>
    <dbReference type="NCBI Taxonomy" id="228973"/>
    <lineage>
        <taxon>Bacteria</taxon>
        <taxon>Bacillati</taxon>
        <taxon>Actinomycetota</taxon>
        <taxon>Actinomycetes</taxon>
        <taxon>Micrococcales</taxon>
        <taxon>Promicromonosporaceae</taxon>
        <taxon>Xylanimonas</taxon>
    </lineage>
</organism>
<dbReference type="OrthoDB" id="2962349at2"/>
<proteinExistence type="predicted"/>
<dbReference type="RefSeq" id="WP_130412837.1">
    <property type="nucleotide sequence ID" value="NZ_SGWX01000001.1"/>
</dbReference>
<evidence type="ECO:0000313" key="1">
    <source>
        <dbReference type="EMBL" id="RZS60710.1"/>
    </source>
</evidence>
<dbReference type="AlphaFoldDB" id="A0A4V2EXU5"/>
<evidence type="ECO:0000313" key="2">
    <source>
        <dbReference type="Proteomes" id="UP000293852"/>
    </source>
</evidence>
<accession>A0A4V2EXU5</accession>
<keyword evidence="2" id="KW-1185">Reference proteome</keyword>
<name>A0A4V2EXU5_9MICO</name>
<reference evidence="1 2" key="1">
    <citation type="submission" date="2019-02" db="EMBL/GenBank/DDBJ databases">
        <title>Sequencing the genomes of 1000 actinobacteria strains.</title>
        <authorList>
            <person name="Klenk H.-P."/>
        </authorList>
    </citation>
    <scope>NUCLEOTIDE SEQUENCE [LARGE SCALE GENOMIC DNA]</scope>
    <source>
        <strain evidence="1 2">DSM 16932</strain>
    </source>
</reference>
<evidence type="ECO:0008006" key="3">
    <source>
        <dbReference type="Google" id="ProtNLM"/>
    </source>
</evidence>
<protein>
    <recommendedName>
        <fullName evidence="3">Heme peroxidase</fullName>
    </recommendedName>
</protein>
<gene>
    <name evidence="1" type="ORF">EV386_0985</name>
</gene>
<comment type="caution">
    <text evidence="1">The sequence shown here is derived from an EMBL/GenBank/DDBJ whole genome shotgun (WGS) entry which is preliminary data.</text>
</comment>
<dbReference type="Proteomes" id="UP000293852">
    <property type="component" value="Unassembled WGS sequence"/>
</dbReference>